<reference evidence="1" key="1">
    <citation type="submission" date="2013-05" db="EMBL/GenBank/DDBJ databases">
        <title>Genome assembly of Cystobacter fuscus DSM 2262.</title>
        <authorList>
            <person name="Sharma G."/>
            <person name="Khatri I."/>
            <person name="Kaur C."/>
            <person name="Mayilraj S."/>
            <person name="Subramanian S."/>
        </authorList>
    </citation>
    <scope>NUCLEOTIDE SEQUENCE [LARGE SCALE GENOMIC DNA]</scope>
    <source>
        <strain evidence="1">DSM 2262</strain>
    </source>
</reference>
<dbReference type="EMBL" id="ANAH02000074">
    <property type="protein sequence ID" value="EPX55017.1"/>
    <property type="molecule type" value="Genomic_DNA"/>
</dbReference>
<keyword evidence="2" id="KW-1185">Reference proteome</keyword>
<name>S9NYC2_CYSF2</name>
<gene>
    <name evidence="1" type="ORF">D187_009523</name>
</gene>
<evidence type="ECO:0000313" key="2">
    <source>
        <dbReference type="Proteomes" id="UP000011682"/>
    </source>
</evidence>
<proteinExistence type="predicted"/>
<dbReference type="RefSeq" id="WP_002628780.1">
    <property type="nucleotide sequence ID" value="NZ_ANAH02000074.1"/>
</dbReference>
<protein>
    <submittedName>
        <fullName evidence="1">Uncharacterized protein</fullName>
    </submittedName>
</protein>
<evidence type="ECO:0000313" key="1">
    <source>
        <dbReference type="EMBL" id="EPX55017.1"/>
    </source>
</evidence>
<organism evidence="1 2">
    <name type="scientific">Cystobacter fuscus (strain ATCC 25194 / DSM 2262 / NBRC 100088 / M29)</name>
    <dbReference type="NCBI Taxonomy" id="1242864"/>
    <lineage>
        <taxon>Bacteria</taxon>
        <taxon>Pseudomonadati</taxon>
        <taxon>Myxococcota</taxon>
        <taxon>Myxococcia</taxon>
        <taxon>Myxococcales</taxon>
        <taxon>Cystobacterineae</taxon>
        <taxon>Archangiaceae</taxon>
        <taxon>Cystobacter</taxon>
    </lineage>
</organism>
<accession>S9NYC2</accession>
<comment type="caution">
    <text evidence="1">The sequence shown here is derived from an EMBL/GenBank/DDBJ whole genome shotgun (WGS) entry which is preliminary data.</text>
</comment>
<sequence length="56" mass="6321">MRGVITGREVLENLGIIYREFGAACVMRCLWVLARGRSTTFLEVACQPGLKQTRYS</sequence>
<dbReference type="Proteomes" id="UP000011682">
    <property type="component" value="Unassembled WGS sequence"/>
</dbReference>
<dbReference type="AlphaFoldDB" id="S9NYC2"/>